<feature type="compositionally biased region" description="Basic residues" evidence="1">
    <location>
        <begin position="1"/>
        <end position="10"/>
    </location>
</feature>
<feature type="non-terminal residue" evidence="2">
    <location>
        <position position="106"/>
    </location>
</feature>
<keyword evidence="3" id="KW-1185">Reference proteome</keyword>
<sequence length="106" mass="12202">MENLKLKHPAPKNCSLSTKRRSTQVSPTPIRLETKTWVVQIFADIKILTLGLKFFVKLLVIRSSFTISGIFKTPIFQTYSTKPIFRPFPKIMIILNLLLKKISLNN</sequence>
<name>A0ABY7DFN7_MYAAR</name>
<protein>
    <submittedName>
        <fullName evidence="2">Uncharacterized protein</fullName>
    </submittedName>
</protein>
<reference evidence="2" key="1">
    <citation type="submission" date="2022-11" db="EMBL/GenBank/DDBJ databases">
        <title>Centuries of genome instability and evolution in soft-shell clam transmissible cancer (bioRxiv).</title>
        <authorList>
            <person name="Hart S.F.M."/>
            <person name="Yonemitsu M.A."/>
            <person name="Giersch R.M."/>
            <person name="Beal B.F."/>
            <person name="Arriagada G."/>
            <person name="Davis B.W."/>
            <person name="Ostrander E.A."/>
            <person name="Goff S.P."/>
            <person name="Metzger M.J."/>
        </authorList>
    </citation>
    <scope>NUCLEOTIDE SEQUENCE</scope>
    <source>
        <strain evidence="2">MELC-2E11</strain>
        <tissue evidence="2">Siphon/mantle</tissue>
    </source>
</reference>
<evidence type="ECO:0000313" key="3">
    <source>
        <dbReference type="Proteomes" id="UP001164746"/>
    </source>
</evidence>
<proteinExistence type="predicted"/>
<evidence type="ECO:0000256" key="1">
    <source>
        <dbReference type="SAM" id="MobiDB-lite"/>
    </source>
</evidence>
<feature type="region of interest" description="Disordered" evidence="1">
    <location>
        <begin position="1"/>
        <end position="22"/>
    </location>
</feature>
<dbReference type="Proteomes" id="UP001164746">
    <property type="component" value="Chromosome 2"/>
</dbReference>
<evidence type="ECO:0000313" key="2">
    <source>
        <dbReference type="EMBL" id="WAQ96509.1"/>
    </source>
</evidence>
<organism evidence="2 3">
    <name type="scientific">Mya arenaria</name>
    <name type="common">Soft-shell clam</name>
    <dbReference type="NCBI Taxonomy" id="6604"/>
    <lineage>
        <taxon>Eukaryota</taxon>
        <taxon>Metazoa</taxon>
        <taxon>Spiralia</taxon>
        <taxon>Lophotrochozoa</taxon>
        <taxon>Mollusca</taxon>
        <taxon>Bivalvia</taxon>
        <taxon>Autobranchia</taxon>
        <taxon>Heteroconchia</taxon>
        <taxon>Euheterodonta</taxon>
        <taxon>Imparidentia</taxon>
        <taxon>Neoheterodontei</taxon>
        <taxon>Myida</taxon>
        <taxon>Myoidea</taxon>
        <taxon>Myidae</taxon>
        <taxon>Mya</taxon>
    </lineage>
</organism>
<accession>A0ABY7DFN7</accession>
<gene>
    <name evidence="2" type="ORF">MAR_029199</name>
</gene>
<dbReference type="EMBL" id="CP111013">
    <property type="protein sequence ID" value="WAQ96509.1"/>
    <property type="molecule type" value="Genomic_DNA"/>
</dbReference>